<dbReference type="InterPro" id="IPR003820">
    <property type="entry name" value="KdpC"/>
</dbReference>
<dbReference type="GO" id="GO:0005524">
    <property type="term" value="F:ATP binding"/>
    <property type="evidence" value="ECO:0007669"/>
    <property type="project" value="UniProtKB-UniRule"/>
</dbReference>
<keyword evidence="6 11" id="KW-0067">ATP-binding</keyword>
<dbReference type="NCBIfam" id="TIGR00681">
    <property type="entry name" value="kdpC"/>
    <property type="match status" value="1"/>
</dbReference>
<proteinExistence type="inferred from homology"/>
<evidence type="ECO:0000256" key="2">
    <source>
        <dbReference type="ARBA" id="ARBA00022475"/>
    </source>
</evidence>
<evidence type="ECO:0000256" key="10">
    <source>
        <dbReference type="ARBA" id="ARBA00023136"/>
    </source>
</evidence>
<gene>
    <name evidence="11 12" type="primary">kdpC</name>
    <name evidence="12" type="ORF">M1R53_00615</name>
</gene>
<dbReference type="PANTHER" id="PTHR30042">
    <property type="entry name" value="POTASSIUM-TRANSPORTING ATPASE C CHAIN"/>
    <property type="match status" value="1"/>
</dbReference>
<dbReference type="Pfam" id="PF02669">
    <property type="entry name" value="KdpC"/>
    <property type="match status" value="1"/>
</dbReference>
<dbReference type="RefSeq" id="WP_249242707.1">
    <property type="nucleotide sequence ID" value="NZ_CP096649.1"/>
</dbReference>
<keyword evidence="8 11" id="KW-1133">Transmembrane helix</keyword>
<dbReference type="KEGG" id="fms:M1R53_00615"/>
<evidence type="ECO:0000313" key="13">
    <source>
        <dbReference type="Proteomes" id="UP000831151"/>
    </source>
</evidence>
<keyword evidence="9 11" id="KW-0406">Ion transport</keyword>
<keyword evidence="4 11" id="KW-0812">Transmembrane</keyword>
<keyword evidence="1 11" id="KW-0813">Transport</keyword>
<dbReference type="AlphaFoldDB" id="A0A9E7DJA6"/>
<accession>A0A9E7DJA6</accession>
<keyword evidence="2 11" id="KW-1003">Cell membrane</keyword>
<keyword evidence="7 11" id="KW-0630">Potassium</keyword>
<evidence type="ECO:0000256" key="4">
    <source>
        <dbReference type="ARBA" id="ARBA00022692"/>
    </source>
</evidence>
<keyword evidence="5 11" id="KW-0547">Nucleotide-binding</keyword>
<comment type="function">
    <text evidence="11">Part of the high-affinity ATP-driven potassium transport (or Kdp) system, which catalyzes the hydrolysis of ATP coupled with the electrogenic transport of potassium into the cytoplasm. This subunit acts as a catalytic chaperone that increases the ATP-binding affinity of the ATP-hydrolyzing subunit KdpB by the formation of a transient KdpB/KdpC/ATP ternary complex.</text>
</comment>
<evidence type="ECO:0000256" key="3">
    <source>
        <dbReference type="ARBA" id="ARBA00022538"/>
    </source>
</evidence>
<organism evidence="12 13">
    <name type="scientific">Fenollaria massiliensis</name>
    <dbReference type="NCBI Taxonomy" id="938288"/>
    <lineage>
        <taxon>Bacteria</taxon>
        <taxon>Bacillati</taxon>
        <taxon>Bacillota</taxon>
        <taxon>Clostridia</taxon>
        <taxon>Eubacteriales</taxon>
        <taxon>Fenollaria</taxon>
    </lineage>
</organism>
<reference evidence="12" key="1">
    <citation type="submission" date="2022-04" db="EMBL/GenBank/DDBJ databases">
        <title>Complete genome sequences of Ezakiella coagulans and Fenollaria massiliensis.</title>
        <authorList>
            <person name="France M.T."/>
            <person name="Clifford J."/>
            <person name="Narina S."/>
            <person name="Rutt L."/>
            <person name="Ravel J."/>
        </authorList>
    </citation>
    <scope>NUCLEOTIDE SEQUENCE</scope>
    <source>
        <strain evidence="12">C0061C2</strain>
    </source>
</reference>
<dbReference type="GO" id="GO:0008556">
    <property type="term" value="F:P-type potassium transmembrane transporter activity"/>
    <property type="evidence" value="ECO:0007669"/>
    <property type="project" value="InterPro"/>
</dbReference>
<evidence type="ECO:0000256" key="5">
    <source>
        <dbReference type="ARBA" id="ARBA00022741"/>
    </source>
</evidence>
<dbReference type="GO" id="GO:0005886">
    <property type="term" value="C:plasma membrane"/>
    <property type="evidence" value="ECO:0007669"/>
    <property type="project" value="UniProtKB-SubCell"/>
</dbReference>
<dbReference type="PIRSF" id="PIRSF001296">
    <property type="entry name" value="K_ATPase_KdpC"/>
    <property type="match status" value="1"/>
</dbReference>
<dbReference type="NCBIfam" id="NF001454">
    <property type="entry name" value="PRK00315.1"/>
    <property type="match status" value="1"/>
</dbReference>
<keyword evidence="13" id="KW-1185">Reference proteome</keyword>
<name>A0A9E7DJA6_9FIRM</name>
<evidence type="ECO:0000256" key="9">
    <source>
        <dbReference type="ARBA" id="ARBA00023065"/>
    </source>
</evidence>
<comment type="similarity">
    <text evidence="11">Belongs to the KdpC family.</text>
</comment>
<evidence type="ECO:0000256" key="6">
    <source>
        <dbReference type="ARBA" id="ARBA00022840"/>
    </source>
</evidence>
<dbReference type="HAMAP" id="MF_00276">
    <property type="entry name" value="KdpC"/>
    <property type="match status" value="1"/>
</dbReference>
<evidence type="ECO:0000256" key="1">
    <source>
        <dbReference type="ARBA" id="ARBA00022448"/>
    </source>
</evidence>
<evidence type="ECO:0000313" key="12">
    <source>
        <dbReference type="EMBL" id="UQK59202.1"/>
    </source>
</evidence>
<evidence type="ECO:0000256" key="8">
    <source>
        <dbReference type="ARBA" id="ARBA00022989"/>
    </source>
</evidence>
<comment type="subcellular location">
    <subcellularLocation>
        <location evidence="11">Cell membrane</location>
        <topology evidence="11">Single-pass membrane protein</topology>
    </subcellularLocation>
</comment>
<protein>
    <recommendedName>
        <fullName evidence="11">Potassium-transporting ATPase KdpC subunit</fullName>
    </recommendedName>
    <alternativeName>
        <fullName evidence="11">ATP phosphohydrolase [potassium-transporting] C chain</fullName>
    </alternativeName>
    <alternativeName>
        <fullName evidence="11">Potassium-binding and translocating subunit C</fullName>
    </alternativeName>
    <alternativeName>
        <fullName evidence="11">Potassium-translocating ATPase C chain</fullName>
    </alternativeName>
</protein>
<evidence type="ECO:0000256" key="7">
    <source>
        <dbReference type="ARBA" id="ARBA00022958"/>
    </source>
</evidence>
<keyword evidence="10 11" id="KW-0472">Membrane</keyword>
<dbReference type="PANTHER" id="PTHR30042:SF2">
    <property type="entry name" value="POTASSIUM-TRANSPORTING ATPASE KDPC SUBUNIT"/>
    <property type="match status" value="1"/>
</dbReference>
<dbReference type="EMBL" id="CP096649">
    <property type="protein sequence ID" value="UQK59202.1"/>
    <property type="molecule type" value="Genomic_DNA"/>
</dbReference>
<sequence length="201" mass="22375">MRNIKKYKQVFFVTIFAFIVCGIIYPLLMTVLAQIIFPKQANGSLIKMGDEVVGSELIGQDFTDPKLFHSRPSAVNYNVYEDGDKYDGLASGSKNLAVSNPNLKKRINEDIDKFIKENPTVSKEDIPEDIISQSGSGLDPHISVKAAQLQVDRVAKNTNLSKENLEQLIKQNTSEKALGIFGEQTVNVLKLNIDLVSEMKK</sequence>
<keyword evidence="3 11" id="KW-0633">Potassium transport</keyword>
<comment type="subunit">
    <text evidence="11">The system is composed of three essential subunits: KdpA, KdpB and KdpC.</text>
</comment>
<evidence type="ECO:0000256" key="11">
    <source>
        <dbReference type="HAMAP-Rule" id="MF_00276"/>
    </source>
</evidence>
<dbReference type="Proteomes" id="UP000831151">
    <property type="component" value="Chromosome"/>
</dbReference>
<feature type="transmembrane region" description="Helical" evidence="11">
    <location>
        <begin position="12"/>
        <end position="37"/>
    </location>
</feature>